<dbReference type="GO" id="GO:0005737">
    <property type="term" value="C:cytoplasm"/>
    <property type="evidence" value="ECO:0007669"/>
    <property type="project" value="UniProtKB-SubCell"/>
</dbReference>
<proteinExistence type="inferred from homology"/>
<dbReference type="AlphaFoldDB" id="A0A7R9FS97"/>
<evidence type="ECO:0000256" key="3">
    <source>
        <dbReference type="ARBA" id="ARBA00011890"/>
    </source>
</evidence>
<dbReference type="InterPro" id="IPR000682">
    <property type="entry name" value="PCMT"/>
</dbReference>
<dbReference type="Proteomes" id="UP000677054">
    <property type="component" value="Unassembled WGS sequence"/>
</dbReference>
<dbReference type="GO" id="GO:0004719">
    <property type="term" value="F:protein-L-isoaspartate (D-aspartate) O-methyltransferase activity"/>
    <property type="evidence" value="ECO:0007669"/>
    <property type="project" value="UniProtKB-EC"/>
</dbReference>
<evidence type="ECO:0000256" key="5">
    <source>
        <dbReference type="ARBA" id="ARBA00022603"/>
    </source>
</evidence>
<comment type="subcellular location">
    <subcellularLocation>
        <location evidence="1">Cytoplasm</location>
    </subcellularLocation>
</comment>
<evidence type="ECO:0000313" key="8">
    <source>
        <dbReference type="EMBL" id="CAD7253293.1"/>
    </source>
</evidence>
<dbReference type="PANTHER" id="PTHR11579">
    <property type="entry name" value="PROTEIN-L-ISOASPARTATE O-METHYLTRANSFERASE"/>
    <property type="match status" value="1"/>
</dbReference>
<keyword evidence="4" id="KW-0963">Cytoplasm</keyword>
<comment type="similarity">
    <text evidence="2">Belongs to the methyltransferase superfamily. L-isoaspartyl/D-aspartyl protein methyltransferase family.</text>
</comment>
<feature type="non-terminal residue" evidence="8">
    <location>
        <position position="67"/>
    </location>
</feature>
<dbReference type="Pfam" id="PF01135">
    <property type="entry name" value="PCMT"/>
    <property type="match status" value="1"/>
</dbReference>
<accession>A0A7R9FS97</accession>
<dbReference type="EC" id="2.1.1.77" evidence="3"/>
<evidence type="ECO:0000313" key="9">
    <source>
        <dbReference type="Proteomes" id="UP000677054"/>
    </source>
</evidence>
<dbReference type="Gene3D" id="3.40.50.150">
    <property type="entry name" value="Vaccinia Virus protein VP39"/>
    <property type="match status" value="1"/>
</dbReference>
<gene>
    <name evidence="8" type="ORF">DSTB1V02_LOCUS13043</name>
</gene>
<dbReference type="PANTHER" id="PTHR11579:SF0">
    <property type="entry name" value="PROTEIN-L-ISOASPARTATE(D-ASPARTATE) O-METHYLTRANSFERASE"/>
    <property type="match status" value="1"/>
</dbReference>
<dbReference type="InterPro" id="IPR029063">
    <property type="entry name" value="SAM-dependent_MTases_sf"/>
</dbReference>
<dbReference type="EMBL" id="LR905125">
    <property type="protein sequence ID" value="CAD7253293.1"/>
    <property type="molecule type" value="Genomic_DNA"/>
</dbReference>
<organism evidence="8">
    <name type="scientific">Darwinula stevensoni</name>
    <dbReference type="NCBI Taxonomy" id="69355"/>
    <lineage>
        <taxon>Eukaryota</taxon>
        <taxon>Metazoa</taxon>
        <taxon>Ecdysozoa</taxon>
        <taxon>Arthropoda</taxon>
        <taxon>Crustacea</taxon>
        <taxon>Oligostraca</taxon>
        <taxon>Ostracoda</taxon>
        <taxon>Podocopa</taxon>
        <taxon>Podocopida</taxon>
        <taxon>Darwinulocopina</taxon>
        <taxon>Darwinuloidea</taxon>
        <taxon>Darwinulidae</taxon>
        <taxon>Darwinula</taxon>
    </lineage>
</organism>
<evidence type="ECO:0000256" key="7">
    <source>
        <dbReference type="ARBA" id="ARBA00022691"/>
    </source>
</evidence>
<sequence length="67" mass="7745">MEEGVTSEARRMAWRSHGKDNADMVAKLQSNGIIRDERIVKAMLAVDRKHYSKYNPYIDSPQGMFLM</sequence>
<dbReference type="OrthoDB" id="73890at2759"/>
<keyword evidence="9" id="KW-1185">Reference proteome</keyword>
<name>A0A7R9FS97_9CRUS</name>
<dbReference type="GO" id="GO:0032259">
    <property type="term" value="P:methylation"/>
    <property type="evidence" value="ECO:0007669"/>
    <property type="project" value="UniProtKB-KW"/>
</dbReference>
<evidence type="ECO:0000256" key="6">
    <source>
        <dbReference type="ARBA" id="ARBA00022679"/>
    </source>
</evidence>
<keyword evidence="5" id="KW-0489">Methyltransferase</keyword>
<evidence type="ECO:0000256" key="1">
    <source>
        <dbReference type="ARBA" id="ARBA00004496"/>
    </source>
</evidence>
<keyword evidence="6" id="KW-0808">Transferase</keyword>
<dbReference type="EMBL" id="CAJPEV010005608">
    <property type="protein sequence ID" value="CAG0903330.1"/>
    <property type="molecule type" value="Genomic_DNA"/>
</dbReference>
<reference evidence="8" key="1">
    <citation type="submission" date="2020-11" db="EMBL/GenBank/DDBJ databases">
        <authorList>
            <person name="Tran Van P."/>
        </authorList>
    </citation>
    <scope>NUCLEOTIDE SEQUENCE</scope>
</reference>
<evidence type="ECO:0000256" key="2">
    <source>
        <dbReference type="ARBA" id="ARBA00005369"/>
    </source>
</evidence>
<protein>
    <recommendedName>
        <fullName evidence="3">protein-L-isoaspartate(D-aspartate) O-methyltransferase</fullName>
        <ecNumber evidence="3">2.1.1.77</ecNumber>
    </recommendedName>
</protein>
<evidence type="ECO:0000256" key="4">
    <source>
        <dbReference type="ARBA" id="ARBA00022490"/>
    </source>
</evidence>
<keyword evidence="7" id="KW-0949">S-adenosyl-L-methionine</keyword>